<dbReference type="GO" id="GO:0042274">
    <property type="term" value="P:ribosomal small subunit biogenesis"/>
    <property type="evidence" value="ECO:0007669"/>
    <property type="project" value="UniProtKB-UniRule"/>
</dbReference>
<dbReference type="InterPro" id="IPR002676">
    <property type="entry name" value="RimM_N"/>
</dbReference>
<dbReference type="HAMAP" id="MF_00014">
    <property type="entry name" value="Ribosome_mat_RimM"/>
    <property type="match status" value="1"/>
</dbReference>
<name>A0A0U3T1C9_9ACTN</name>
<dbReference type="InterPro" id="IPR036976">
    <property type="entry name" value="RimM_N_sf"/>
</dbReference>
<dbReference type="Gene3D" id="2.40.30.60">
    <property type="entry name" value="RimM"/>
    <property type="match status" value="1"/>
</dbReference>
<protein>
    <recommendedName>
        <fullName evidence="5">Ribosome maturation factor RimM</fullName>
    </recommendedName>
</protein>
<comment type="similarity">
    <text evidence="5">Belongs to the RimM family.</text>
</comment>
<dbReference type="STRING" id="2041.AERYTH_07355"/>
<reference evidence="8 9" key="1">
    <citation type="journal article" date="1991" name="Int. J. Syst. Bacteriol.">
        <title>Description of the erythromycin-producing bacterium Arthrobacter sp. strain NRRL B-3381 as Aeromicrobium erythreum gen. nov., sp. nov.</title>
        <authorList>
            <person name="Miller E.S."/>
            <person name="Woese C.R."/>
            <person name="Brenner S."/>
        </authorList>
    </citation>
    <scope>NUCLEOTIDE SEQUENCE [LARGE SCALE GENOMIC DNA]</scope>
    <source>
        <strain evidence="8 9">AR18</strain>
    </source>
</reference>
<dbReference type="GO" id="GO:0005840">
    <property type="term" value="C:ribosome"/>
    <property type="evidence" value="ECO:0007669"/>
    <property type="project" value="InterPro"/>
</dbReference>
<keyword evidence="2 5" id="KW-0690">Ribosome biogenesis</keyword>
<dbReference type="Pfam" id="PF01782">
    <property type="entry name" value="RimM"/>
    <property type="match status" value="1"/>
</dbReference>
<dbReference type="PATRIC" id="fig|2041.4.peg.1543"/>
<organism evidence="8 9">
    <name type="scientific">Aeromicrobium erythreum</name>
    <dbReference type="NCBI Taxonomy" id="2041"/>
    <lineage>
        <taxon>Bacteria</taxon>
        <taxon>Bacillati</taxon>
        <taxon>Actinomycetota</taxon>
        <taxon>Actinomycetes</taxon>
        <taxon>Propionibacteriales</taxon>
        <taxon>Nocardioidaceae</taxon>
        <taxon>Aeromicrobium</taxon>
    </lineage>
</organism>
<dbReference type="GO" id="GO:0043022">
    <property type="term" value="F:ribosome binding"/>
    <property type="evidence" value="ECO:0007669"/>
    <property type="project" value="InterPro"/>
</dbReference>
<dbReference type="OrthoDB" id="5381335at2"/>
<sequence>MRVVVGRIGRAHGIKGELAVQVRTDEPERRFAPGTALVAGDRTVVVAAARNHSGRLLLRLEGVGDRTAAEALHGRVLEVDVDPDDVPEDDDAYYDHQLVGLRVHDHAGTDVGVVADVLHLPEQDLLSLDLDAGARGVLVPFVVALVPDVDLGAGHVTLADVPGLLDPDAQAVAEPERAAGGADA</sequence>
<keyword evidence="9" id="KW-1185">Reference proteome</keyword>
<dbReference type="NCBIfam" id="TIGR02273">
    <property type="entry name" value="16S_RimM"/>
    <property type="match status" value="1"/>
</dbReference>
<comment type="domain">
    <text evidence="5">The PRC barrel domain binds ribosomal protein uS19.</text>
</comment>
<feature type="domain" description="Ribosome maturation factor RimM PRC barrel" evidence="7">
    <location>
        <begin position="96"/>
        <end position="159"/>
    </location>
</feature>
<accession>A0A0U3T1C9</accession>
<comment type="subunit">
    <text evidence="5">Binds ribosomal protein uS19.</text>
</comment>
<evidence type="ECO:0000256" key="4">
    <source>
        <dbReference type="ARBA" id="ARBA00023186"/>
    </source>
</evidence>
<dbReference type="RefSeq" id="WP_067856596.1">
    <property type="nucleotide sequence ID" value="NZ_CP011502.1"/>
</dbReference>
<dbReference type="InterPro" id="IPR011033">
    <property type="entry name" value="PRC_barrel-like_sf"/>
</dbReference>
<comment type="function">
    <text evidence="5">An accessory protein needed during the final step in the assembly of 30S ribosomal subunit, possibly for assembly of the head region. Essential for efficient processing of 16S rRNA. May be needed both before and after RbfA during the maturation of 16S rRNA. It has affinity for free ribosomal 30S subunits but not for 70S ribosomes.</text>
</comment>
<comment type="subcellular location">
    <subcellularLocation>
        <location evidence="5">Cytoplasm</location>
    </subcellularLocation>
</comment>
<dbReference type="SUPFAM" id="SSF50346">
    <property type="entry name" value="PRC-barrel domain"/>
    <property type="match status" value="1"/>
</dbReference>
<evidence type="ECO:0000313" key="9">
    <source>
        <dbReference type="Proteomes" id="UP000067689"/>
    </source>
</evidence>
<evidence type="ECO:0000256" key="1">
    <source>
        <dbReference type="ARBA" id="ARBA00022490"/>
    </source>
</evidence>
<dbReference type="InterPro" id="IPR009000">
    <property type="entry name" value="Transl_B-barrel_sf"/>
</dbReference>
<gene>
    <name evidence="5" type="primary">rimM</name>
    <name evidence="8" type="ORF">AERYTH_07355</name>
</gene>
<evidence type="ECO:0000313" key="8">
    <source>
        <dbReference type="EMBL" id="ALX04520.1"/>
    </source>
</evidence>
<evidence type="ECO:0000259" key="6">
    <source>
        <dbReference type="Pfam" id="PF01782"/>
    </source>
</evidence>
<evidence type="ECO:0000256" key="3">
    <source>
        <dbReference type="ARBA" id="ARBA00022552"/>
    </source>
</evidence>
<dbReference type="KEGG" id="aer:AERYTH_07355"/>
<evidence type="ECO:0000256" key="2">
    <source>
        <dbReference type="ARBA" id="ARBA00022517"/>
    </source>
</evidence>
<dbReference type="Gene3D" id="2.30.30.240">
    <property type="entry name" value="PRC-barrel domain"/>
    <property type="match status" value="1"/>
</dbReference>
<feature type="domain" description="RimM N-terminal" evidence="6">
    <location>
        <begin position="4"/>
        <end position="81"/>
    </location>
</feature>
<dbReference type="GO" id="GO:0005737">
    <property type="term" value="C:cytoplasm"/>
    <property type="evidence" value="ECO:0007669"/>
    <property type="project" value="UniProtKB-SubCell"/>
</dbReference>
<keyword evidence="4 5" id="KW-0143">Chaperone</keyword>
<dbReference type="PANTHER" id="PTHR33692:SF1">
    <property type="entry name" value="RIBOSOME MATURATION FACTOR RIMM"/>
    <property type="match status" value="1"/>
</dbReference>
<evidence type="ECO:0000256" key="5">
    <source>
        <dbReference type="HAMAP-Rule" id="MF_00014"/>
    </source>
</evidence>
<keyword evidence="1 5" id="KW-0963">Cytoplasm</keyword>
<dbReference type="Proteomes" id="UP000067689">
    <property type="component" value="Chromosome"/>
</dbReference>
<proteinExistence type="inferred from homology"/>
<dbReference type="Pfam" id="PF24986">
    <property type="entry name" value="PRC_RimM"/>
    <property type="match status" value="1"/>
</dbReference>
<dbReference type="InterPro" id="IPR056792">
    <property type="entry name" value="PRC_RimM"/>
</dbReference>
<dbReference type="EMBL" id="CP011502">
    <property type="protein sequence ID" value="ALX04520.1"/>
    <property type="molecule type" value="Genomic_DNA"/>
</dbReference>
<evidence type="ECO:0000259" key="7">
    <source>
        <dbReference type="Pfam" id="PF24986"/>
    </source>
</evidence>
<dbReference type="SUPFAM" id="SSF50447">
    <property type="entry name" value="Translation proteins"/>
    <property type="match status" value="1"/>
</dbReference>
<dbReference type="AlphaFoldDB" id="A0A0U3T1C9"/>
<dbReference type="InterPro" id="IPR011961">
    <property type="entry name" value="RimM"/>
</dbReference>
<dbReference type="PANTHER" id="PTHR33692">
    <property type="entry name" value="RIBOSOME MATURATION FACTOR RIMM"/>
    <property type="match status" value="1"/>
</dbReference>
<keyword evidence="3 5" id="KW-0698">rRNA processing</keyword>
<dbReference type="GO" id="GO:0006364">
    <property type="term" value="P:rRNA processing"/>
    <property type="evidence" value="ECO:0007669"/>
    <property type="project" value="UniProtKB-UniRule"/>
</dbReference>